<organism evidence="2 3">
    <name type="scientific">Mytilus edulis</name>
    <name type="common">Blue mussel</name>
    <dbReference type="NCBI Taxonomy" id="6550"/>
    <lineage>
        <taxon>Eukaryota</taxon>
        <taxon>Metazoa</taxon>
        <taxon>Spiralia</taxon>
        <taxon>Lophotrochozoa</taxon>
        <taxon>Mollusca</taxon>
        <taxon>Bivalvia</taxon>
        <taxon>Autobranchia</taxon>
        <taxon>Pteriomorphia</taxon>
        <taxon>Mytilida</taxon>
        <taxon>Mytiloidea</taxon>
        <taxon>Mytilidae</taxon>
        <taxon>Mytilinae</taxon>
        <taxon>Mytilus</taxon>
    </lineage>
</organism>
<sequence length="216" mass="25240">MKTGVKYVSSENVTDLTNLKESAHIRFKRSLQYYHHAIVTNINVEQSEYTVIHFTADENKYSNKRKAHIIEETLAFTDQSTTGKKRKREEEVLLVTYTIDELEIPQFKRLPPEASISVAKYFKDSPPTKSYNVLSNNCEHFVFGCTIGYAISFQKLKPLIFVFWAFNKVSQRIVNQLMTVLIMRNNKVVEYNEGDDHLYIILESGEKIKRTFRNKQ</sequence>
<dbReference type="OrthoDB" id="6106453at2759"/>
<evidence type="ECO:0000259" key="1">
    <source>
        <dbReference type="PROSITE" id="PS51934"/>
    </source>
</evidence>
<reference evidence="2" key="1">
    <citation type="submission" date="2021-03" db="EMBL/GenBank/DDBJ databases">
        <authorList>
            <person name="Bekaert M."/>
        </authorList>
    </citation>
    <scope>NUCLEOTIDE SEQUENCE</scope>
</reference>
<name>A0A8S3PWM2_MYTED</name>
<comment type="caution">
    <text evidence="2">The sequence shown here is derived from an EMBL/GenBank/DDBJ whole genome shotgun (WGS) entry which is preliminary data.</text>
</comment>
<dbReference type="Proteomes" id="UP000683360">
    <property type="component" value="Unassembled WGS sequence"/>
</dbReference>
<gene>
    <name evidence="2" type="ORF">MEDL_1534</name>
</gene>
<dbReference type="InterPro" id="IPR007053">
    <property type="entry name" value="LRAT_dom"/>
</dbReference>
<proteinExistence type="predicted"/>
<dbReference type="Gene3D" id="3.90.1720.10">
    <property type="entry name" value="endopeptidase domain like (from Nostoc punctiforme)"/>
    <property type="match status" value="1"/>
</dbReference>
<dbReference type="PROSITE" id="PS51934">
    <property type="entry name" value="LRAT"/>
    <property type="match status" value="1"/>
</dbReference>
<feature type="domain" description="LRAT" evidence="1">
    <location>
        <begin position="25"/>
        <end position="154"/>
    </location>
</feature>
<accession>A0A8S3PWM2</accession>
<keyword evidence="3" id="KW-1185">Reference proteome</keyword>
<dbReference type="EMBL" id="CAJPWZ010000111">
    <property type="protein sequence ID" value="CAG2185963.1"/>
    <property type="molecule type" value="Genomic_DNA"/>
</dbReference>
<protein>
    <recommendedName>
        <fullName evidence="1">LRAT domain-containing protein</fullName>
    </recommendedName>
</protein>
<dbReference type="Pfam" id="PF04970">
    <property type="entry name" value="LRAT"/>
    <property type="match status" value="1"/>
</dbReference>
<dbReference type="AlphaFoldDB" id="A0A8S3PWM2"/>
<evidence type="ECO:0000313" key="2">
    <source>
        <dbReference type="EMBL" id="CAG2185963.1"/>
    </source>
</evidence>
<evidence type="ECO:0000313" key="3">
    <source>
        <dbReference type="Proteomes" id="UP000683360"/>
    </source>
</evidence>